<dbReference type="InParanoid" id="F2U1J6"/>
<evidence type="ECO:0000313" key="4">
    <source>
        <dbReference type="Proteomes" id="UP000007799"/>
    </source>
</evidence>
<sequence length="320" mass="35919">MHTKAKAKQKQATSVPLFCPCSPHFFFCVLFLFCHTSRRPHDHTNTPSSGCVFCVSRCLSLVVPPLPPPCLSLASTLPPCLLSSLPSHPFFSLPLTRTHAMPAFGTRMEIASSANLSPVQADLYWRRRYRVDALRSKSWTESNFVQAKRNSMRSPRTSTAASEPTSPRPGKTSSNASPNTLLPPLTEMPFANHQQQKQQASPSTKKSSRIRRRRTEPGSLADEHLRHRTLRNSRTFEAMPSWDRDLFAPLPPVPESRKPLTDLPDCRPRRRSKVGDVETKVDPVKRRQDSDPKPSRLPKLPPGTRNPWNAKNAPLKLSLA</sequence>
<dbReference type="Proteomes" id="UP000007799">
    <property type="component" value="Unassembled WGS sequence"/>
</dbReference>
<gene>
    <name evidence="3" type="ORF">PTSG_02216</name>
</gene>
<feature type="compositionally biased region" description="Basic and acidic residues" evidence="1">
    <location>
        <begin position="255"/>
        <end position="294"/>
    </location>
</feature>
<reference evidence="3" key="1">
    <citation type="submission" date="2009-08" db="EMBL/GenBank/DDBJ databases">
        <title>Annotation of Salpingoeca rosetta.</title>
        <authorList>
            <consortium name="The Broad Institute Genome Sequencing Platform"/>
            <person name="Russ C."/>
            <person name="Cuomo C."/>
            <person name="Burger G."/>
            <person name="Gray M.W."/>
            <person name="Holland P.W.H."/>
            <person name="King N."/>
            <person name="Lang F.B.F."/>
            <person name="Roger A.J."/>
            <person name="Ruiz-Trillo I."/>
            <person name="Young S.K."/>
            <person name="Zeng Q."/>
            <person name="Gargeya S."/>
            <person name="Alvarado L."/>
            <person name="Berlin A."/>
            <person name="Chapman S.B."/>
            <person name="Chen Z."/>
            <person name="Freedman E."/>
            <person name="Gellesch M."/>
            <person name="Goldberg J."/>
            <person name="Griggs A."/>
            <person name="Gujja S."/>
            <person name="Heilman E."/>
            <person name="Heiman D."/>
            <person name="Howarth C."/>
            <person name="Mehta T."/>
            <person name="Neiman D."/>
            <person name="Pearson M."/>
            <person name="Roberts A."/>
            <person name="Saif S."/>
            <person name="Shea T."/>
            <person name="Shenoy N."/>
            <person name="Sisk P."/>
            <person name="Stolte C."/>
            <person name="Sykes S."/>
            <person name="White J."/>
            <person name="Yandava C."/>
            <person name="Haas B."/>
            <person name="Nusbaum C."/>
            <person name="Birren B."/>
        </authorList>
    </citation>
    <scope>NUCLEOTIDE SEQUENCE</scope>
    <source>
        <strain evidence="3">ATCC 50818</strain>
    </source>
</reference>
<keyword evidence="2" id="KW-1133">Transmembrane helix</keyword>
<name>F2U1J6_SALR5</name>
<dbReference type="EMBL" id="GL832959">
    <property type="protein sequence ID" value="EGD81498.1"/>
    <property type="molecule type" value="Genomic_DNA"/>
</dbReference>
<accession>F2U1J6</accession>
<evidence type="ECO:0000256" key="1">
    <source>
        <dbReference type="SAM" id="MobiDB-lite"/>
    </source>
</evidence>
<feature type="region of interest" description="Disordered" evidence="1">
    <location>
        <begin position="249"/>
        <end position="320"/>
    </location>
</feature>
<evidence type="ECO:0000256" key="2">
    <source>
        <dbReference type="SAM" id="Phobius"/>
    </source>
</evidence>
<feature type="transmembrane region" description="Helical" evidence="2">
    <location>
        <begin position="12"/>
        <end position="33"/>
    </location>
</feature>
<evidence type="ECO:0000313" key="3">
    <source>
        <dbReference type="EMBL" id="EGD81498.1"/>
    </source>
</evidence>
<dbReference type="AlphaFoldDB" id="F2U1J6"/>
<keyword evidence="4" id="KW-1185">Reference proteome</keyword>
<feature type="compositionally biased region" description="Polar residues" evidence="1">
    <location>
        <begin position="142"/>
        <end position="180"/>
    </location>
</feature>
<keyword evidence="2" id="KW-0812">Transmembrane</keyword>
<protein>
    <submittedName>
        <fullName evidence="3">Uncharacterized protein</fullName>
    </submittedName>
</protein>
<organism evidence="3 4">
    <name type="scientific">Salpingoeca rosetta (strain ATCC 50818 / BSB-021)</name>
    <dbReference type="NCBI Taxonomy" id="946362"/>
    <lineage>
        <taxon>Eukaryota</taxon>
        <taxon>Choanoflagellata</taxon>
        <taxon>Craspedida</taxon>
        <taxon>Salpingoecidae</taxon>
        <taxon>Salpingoeca</taxon>
    </lineage>
</organism>
<dbReference type="RefSeq" id="XP_004996702.1">
    <property type="nucleotide sequence ID" value="XM_004996645.1"/>
</dbReference>
<dbReference type="KEGG" id="sre:PTSG_02216"/>
<feature type="region of interest" description="Disordered" evidence="1">
    <location>
        <begin position="142"/>
        <end position="232"/>
    </location>
</feature>
<keyword evidence="2" id="KW-0472">Membrane</keyword>
<dbReference type="GeneID" id="16077296"/>
<proteinExistence type="predicted"/>